<feature type="transmembrane region" description="Helical" evidence="5">
    <location>
        <begin position="202"/>
        <end position="224"/>
    </location>
</feature>
<keyword evidence="7" id="KW-1185">Reference proteome</keyword>
<dbReference type="OrthoDB" id="5376138at2759"/>
<feature type="transmembrane region" description="Helical" evidence="5">
    <location>
        <begin position="82"/>
        <end position="102"/>
    </location>
</feature>
<proteinExistence type="predicted"/>
<reference evidence="6" key="1">
    <citation type="submission" date="2022-07" db="EMBL/GenBank/DDBJ databases">
        <title>The genome of Lyophyllum shimeji provides insight into the initial evolution of ectomycorrhizal fungal genome.</title>
        <authorList>
            <person name="Kobayashi Y."/>
            <person name="Shibata T."/>
            <person name="Hirakawa H."/>
            <person name="Shigenobu S."/>
            <person name="Nishiyama T."/>
            <person name="Yamada A."/>
            <person name="Hasebe M."/>
            <person name="Kawaguchi M."/>
        </authorList>
    </citation>
    <scope>NUCLEOTIDE SEQUENCE</scope>
    <source>
        <strain evidence="6">AT787</strain>
    </source>
</reference>
<gene>
    <name evidence="6" type="ORF">LshimejAT787_1102270</name>
</gene>
<evidence type="ECO:0000256" key="3">
    <source>
        <dbReference type="ARBA" id="ARBA00022989"/>
    </source>
</evidence>
<evidence type="ECO:0000256" key="1">
    <source>
        <dbReference type="ARBA" id="ARBA00004141"/>
    </source>
</evidence>
<dbReference type="EMBL" id="BRPK01000011">
    <property type="protein sequence ID" value="GLB42212.1"/>
    <property type="molecule type" value="Genomic_DNA"/>
</dbReference>
<evidence type="ECO:0000256" key="4">
    <source>
        <dbReference type="ARBA" id="ARBA00023136"/>
    </source>
</evidence>
<feature type="transmembrane region" description="Helical" evidence="5">
    <location>
        <begin position="450"/>
        <end position="471"/>
    </location>
</feature>
<evidence type="ECO:0000313" key="6">
    <source>
        <dbReference type="EMBL" id="GLB42212.1"/>
    </source>
</evidence>
<evidence type="ECO:0000256" key="2">
    <source>
        <dbReference type="ARBA" id="ARBA00022692"/>
    </source>
</evidence>
<dbReference type="AlphaFoldDB" id="A0A9P3PVV6"/>
<sequence length="521" mass="57926">MPDPTIAASRSRELEFDADLNDDSELIYWNHNDSENPFNFPTWKKSMICLLVCLQTSWVTMCSSAAASIAHDIRNEFGISPIVSRLPVAVFLFGLSVGPVILTPLAEDFGRKKVLTACLAILCAYLFQIPSALATNFGTIVVSRAICGIAGAAVINSVGNIPDLWRGDDIGGLWAMNGWAYSAETVMLGPLIGAYINRAVGWRWMYGIWGIVGAASMIPFVILVPETRGGVILAARAERARKSGRPKAWAIHEKLGRRSASQILKETVLRPATMLFTEPIVYCFALYDGLNYGIIYLAVEAIPLIYAQYGVDDPAVELTFFSIQIGVTLALPLFYLQRKATLWREGVEGRKNVPEHKLIWAFLAAFLFPLSMFWFAWTSRPPINMYVSLGALVGFGISGHIIFLAVSDFTVESYGLMASSAVTGQSFARESICGILCLVSVPFYENVGFQWASTILAILATMMGLFPFLFYKFGPWIRQSSRYAQEFARLEDEERRRLKFIEEQFYRKGASEKEHGKEQPA</sequence>
<protein>
    <submittedName>
        <fullName evidence="6">Mfs general substrate transporter</fullName>
    </submittedName>
</protein>
<keyword evidence="3 5" id="KW-1133">Transmembrane helix</keyword>
<dbReference type="PANTHER" id="PTHR23502">
    <property type="entry name" value="MAJOR FACILITATOR SUPERFAMILY"/>
    <property type="match status" value="1"/>
</dbReference>
<feature type="transmembrane region" description="Helical" evidence="5">
    <location>
        <begin position="383"/>
        <end position="406"/>
    </location>
</feature>
<dbReference type="Proteomes" id="UP001063166">
    <property type="component" value="Unassembled WGS sequence"/>
</dbReference>
<feature type="transmembrane region" description="Helical" evidence="5">
    <location>
        <begin position="48"/>
        <end position="70"/>
    </location>
</feature>
<name>A0A9P3PVV6_LYOSH</name>
<feature type="transmembrane region" description="Helical" evidence="5">
    <location>
        <begin position="140"/>
        <end position="161"/>
    </location>
</feature>
<keyword evidence="2 5" id="KW-0812">Transmembrane</keyword>
<evidence type="ECO:0000256" key="5">
    <source>
        <dbReference type="SAM" id="Phobius"/>
    </source>
</evidence>
<dbReference type="GO" id="GO:0005886">
    <property type="term" value="C:plasma membrane"/>
    <property type="evidence" value="ECO:0007669"/>
    <property type="project" value="TreeGrafter"/>
</dbReference>
<evidence type="ECO:0000313" key="7">
    <source>
        <dbReference type="Proteomes" id="UP001063166"/>
    </source>
</evidence>
<dbReference type="InterPro" id="IPR036259">
    <property type="entry name" value="MFS_trans_sf"/>
</dbReference>
<accession>A0A9P3PVV6</accession>
<feature type="transmembrane region" description="Helical" evidence="5">
    <location>
        <begin position="358"/>
        <end position="377"/>
    </location>
</feature>
<feature type="transmembrane region" description="Helical" evidence="5">
    <location>
        <begin position="280"/>
        <end position="306"/>
    </location>
</feature>
<dbReference type="InterPro" id="IPR011701">
    <property type="entry name" value="MFS"/>
</dbReference>
<feature type="transmembrane region" description="Helical" evidence="5">
    <location>
        <begin position="173"/>
        <end position="196"/>
    </location>
</feature>
<comment type="subcellular location">
    <subcellularLocation>
        <location evidence="1">Membrane</location>
        <topology evidence="1">Multi-pass membrane protein</topology>
    </subcellularLocation>
</comment>
<dbReference type="Pfam" id="PF07690">
    <property type="entry name" value="MFS_1"/>
    <property type="match status" value="1"/>
</dbReference>
<feature type="transmembrane region" description="Helical" evidence="5">
    <location>
        <begin position="318"/>
        <end position="337"/>
    </location>
</feature>
<dbReference type="Gene3D" id="1.20.1250.20">
    <property type="entry name" value="MFS general substrate transporter like domains"/>
    <property type="match status" value="1"/>
</dbReference>
<organism evidence="6 7">
    <name type="scientific">Lyophyllum shimeji</name>
    <name type="common">Hon-shimeji</name>
    <name type="synonym">Tricholoma shimeji</name>
    <dbReference type="NCBI Taxonomy" id="47721"/>
    <lineage>
        <taxon>Eukaryota</taxon>
        <taxon>Fungi</taxon>
        <taxon>Dikarya</taxon>
        <taxon>Basidiomycota</taxon>
        <taxon>Agaricomycotina</taxon>
        <taxon>Agaricomycetes</taxon>
        <taxon>Agaricomycetidae</taxon>
        <taxon>Agaricales</taxon>
        <taxon>Tricholomatineae</taxon>
        <taxon>Lyophyllaceae</taxon>
        <taxon>Lyophyllum</taxon>
    </lineage>
</organism>
<comment type="caution">
    <text evidence="6">The sequence shown here is derived from an EMBL/GenBank/DDBJ whole genome shotgun (WGS) entry which is preliminary data.</text>
</comment>
<dbReference type="PANTHER" id="PTHR23502:SF36">
    <property type="entry name" value="MEMBRANE TRANSPORTER"/>
    <property type="match status" value="1"/>
</dbReference>
<feature type="transmembrane region" description="Helical" evidence="5">
    <location>
        <begin position="114"/>
        <end position="134"/>
    </location>
</feature>
<keyword evidence="4 5" id="KW-0472">Membrane</keyword>
<dbReference type="GO" id="GO:0022857">
    <property type="term" value="F:transmembrane transporter activity"/>
    <property type="evidence" value="ECO:0007669"/>
    <property type="project" value="InterPro"/>
</dbReference>
<dbReference type="SUPFAM" id="SSF103473">
    <property type="entry name" value="MFS general substrate transporter"/>
    <property type="match status" value="1"/>
</dbReference>